<proteinExistence type="predicted"/>
<evidence type="ECO:0000259" key="3">
    <source>
        <dbReference type="Pfam" id="PF07727"/>
    </source>
</evidence>
<organism evidence="5 6">
    <name type="scientific">Lithospermum erythrorhizon</name>
    <name type="common">Purple gromwell</name>
    <name type="synonym">Lithospermum officinale var. erythrorhizon</name>
    <dbReference type="NCBI Taxonomy" id="34254"/>
    <lineage>
        <taxon>Eukaryota</taxon>
        <taxon>Viridiplantae</taxon>
        <taxon>Streptophyta</taxon>
        <taxon>Embryophyta</taxon>
        <taxon>Tracheophyta</taxon>
        <taxon>Spermatophyta</taxon>
        <taxon>Magnoliopsida</taxon>
        <taxon>eudicotyledons</taxon>
        <taxon>Gunneridae</taxon>
        <taxon>Pentapetalae</taxon>
        <taxon>asterids</taxon>
        <taxon>lamiids</taxon>
        <taxon>Boraginales</taxon>
        <taxon>Boraginaceae</taxon>
        <taxon>Boraginoideae</taxon>
        <taxon>Lithospermeae</taxon>
        <taxon>Lithospermum</taxon>
    </lineage>
</organism>
<keyword evidence="5" id="KW-0675">Receptor</keyword>
<evidence type="ECO:0000256" key="2">
    <source>
        <dbReference type="ARBA" id="ARBA00022801"/>
    </source>
</evidence>
<evidence type="ECO:0000313" key="5">
    <source>
        <dbReference type="EMBL" id="GAA0186956.1"/>
    </source>
</evidence>
<dbReference type="EMBL" id="BAABME010014199">
    <property type="protein sequence ID" value="GAA0186956.1"/>
    <property type="molecule type" value="Genomic_DNA"/>
</dbReference>
<feature type="domain" description="Retroviral polymerase SH3-like" evidence="4">
    <location>
        <begin position="47"/>
        <end position="104"/>
    </location>
</feature>
<dbReference type="Pfam" id="PF07727">
    <property type="entry name" value="RVT_2"/>
    <property type="match status" value="1"/>
</dbReference>
<dbReference type="GO" id="GO:0046872">
    <property type="term" value="F:metal ion binding"/>
    <property type="evidence" value="ECO:0007669"/>
    <property type="project" value="UniProtKB-KW"/>
</dbReference>
<keyword evidence="5" id="KW-0812">Transmembrane</keyword>
<name>A0AAV3S3W4_LITER</name>
<dbReference type="AlphaFoldDB" id="A0AAV3S3W4"/>
<keyword evidence="5" id="KW-0472">Membrane</keyword>
<feature type="domain" description="Reverse transcriptase Ty1/copia-type" evidence="3">
    <location>
        <begin position="290"/>
        <end position="367"/>
    </location>
</feature>
<evidence type="ECO:0000256" key="1">
    <source>
        <dbReference type="ARBA" id="ARBA00022723"/>
    </source>
</evidence>
<protein>
    <submittedName>
        <fullName evidence="5">Transmembrane signal receptor</fullName>
    </submittedName>
</protein>
<keyword evidence="1" id="KW-0479">Metal-binding</keyword>
<dbReference type="InterPro" id="IPR039537">
    <property type="entry name" value="Retrotran_Ty1/copia-like"/>
</dbReference>
<dbReference type="PANTHER" id="PTHR42648">
    <property type="entry name" value="TRANSPOSASE, PUTATIVE-RELATED"/>
    <property type="match status" value="1"/>
</dbReference>
<keyword evidence="6" id="KW-1185">Reference proteome</keyword>
<gene>
    <name evidence="5" type="ORF">LIER_34244</name>
</gene>
<dbReference type="Pfam" id="PF25597">
    <property type="entry name" value="SH3_retrovirus"/>
    <property type="match status" value="1"/>
</dbReference>
<accession>A0AAV3S3W4</accession>
<evidence type="ECO:0000313" key="6">
    <source>
        <dbReference type="Proteomes" id="UP001454036"/>
    </source>
</evidence>
<sequence length="369" mass="41762">MNFWGGCVLAAVHLINRTLTPVLDGKTPYEILFKQPPSLSTLRVFGCLCYVANRPRIKDNFAPRSRKCMFVGYPFGQKGWRVFDLETREFFVSRDVEFCEDIFPCLEVVCDSKDTQWNAYLGQPSLEADMTVVNNDHIIPPNFSEENDAGVVQDRARDDLRPMPSSHEVIIGTMPSSPIQIERNSPTTVTENLGKGHRVRQPSSRLKDYVTHAVCKIDPNTSSALSAQSFSSGKQFNIASYVDYNNFSTRHKCFLTAITKGNEPSSYKEASQDPGWRQAMTEEIDALERNSTWTLEDLPRGKKAIGCGWVYKIKYHASGDIERLKARLVVFGYRKVEGIDYNETFAPVAKMSTIRVFLSVVVARNWELS</sequence>
<dbReference type="GO" id="GO:0016787">
    <property type="term" value="F:hydrolase activity"/>
    <property type="evidence" value="ECO:0007669"/>
    <property type="project" value="UniProtKB-KW"/>
</dbReference>
<dbReference type="InterPro" id="IPR013103">
    <property type="entry name" value="RVT_2"/>
</dbReference>
<dbReference type="Proteomes" id="UP001454036">
    <property type="component" value="Unassembled WGS sequence"/>
</dbReference>
<keyword evidence="2" id="KW-0378">Hydrolase</keyword>
<dbReference type="PANTHER" id="PTHR42648:SF31">
    <property type="entry name" value="RNA-DIRECTED DNA POLYMERASE"/>
    <property type="match status" value="1"/>
</dbReference>
<comment type="caution">
    <text evidence="5">The sequence shown here is derived from an EMBL/GenBank/DDBJ whole genome shotgun (WGS) entry which is preliminary data.</text>
</comment>
<evidence type="ECO:0000259" key="4">
    <source>
        <dbReference type="Pfam" id="PF25597"/>
    </source>
</evidence>
<reference evidence="5 6" key="1">
    <citation type="submission" date="2024-01" db="EMBL/GenBank/DDBJ databases">
        <title>The complete chloroplast genome sequence of Lithospermum erythrorhizon: insights into the phylogenetic relationship among Boraginaceae species and the maternal lineages of purple gromwells.</title>
        <authorList>
            <person name="Okada T."/>
            <person name="Watanabe K."/>
        </authorList>
    </citation>
    <scope>NUCLEOTIDE SEQUENCE [LARGE SCALE GENOMIC DNA]</scope>
</reference>
<dbReference type="InterPro" id="IPR057670">
    <property type="entry name" value="SH3_retrovirus"/>
</dbReference>